<protein>
    <submittedName>
        <fullName evidence="3">Zinc knuckle protein, putative</fullName>
    </submittedName>
</protein>
<reference evidence="4" key="1">
    <citation type="journal article" date="2006" name="PLoS Biol.">
        <title>Macronuclear genome sequence of the ciliate Tetrahymena thermophila, a model eukaryote.</title>
        <authorList>
            <person name="Eisen J.A."/>
            <person name="Coyne R.S."/>
            <person name="Wu M."/>
            <person name="Wu D."/>
            <person name="Thiagarajan M."/>
            <person name="Wortman J.R."/>
            <person name="Badger J.H."/>
            <person name="Ren Q."/>
            <person name="Amedeo P."/>
            <person name="Jones K.M."/>
            <person name="Tallon L.J."/>
            <person name="Delcher A.L."/>
            <person name="Salzberg S.L."/>
            <person name="Silva J.C."/>
            <person name="Haas B.J."/>
            <person name="Majoros W.H."/>
            <person name="Farzad M."/>
            <person name="Carlton J.M."/>
            <person name="Smith R.K. Jr."/>
            <person name="Garg J."/>
            <person name="Pearlman R.E."/>
            <person name="Karrer K.M."/>
            <person name="Sun L."/>
            <person name="Manning G."/>
            <person name="Elde N.C."/>
            <person name="Turkewitz A.P."/>
            <person name="Asai D.J."/>
            <person name="Wilkes D.E."/>
            <person name="Wang Y."/>
            <person name="Cai H."/>
            <person name="Collins K."/>
            <person name="Stewart B.A."/>
            <person name="Lee S.R."/>
            <person name="Wilamowska K."/>
            <person name="Weinberg Z."/>
            <person name="Ruzzo W.L."/>
            <person name="Wloga D."/>
            <person name="Gaertig J."/>
            <person name="Frankel J."/>
            <person name="Tsao C.-C."/>
            <person name="Gorovsky M.A."/>
            <person name="Keeling P.J."/>
            <person name="Waller R.F."/>
            <person name="Patron N.J."/>
            <person name="Cherry J.M."/>
            <person name="Stover N.A."/>
            <person name="Krieger C.J."/>
            <person name="del Toro C."/>
            <person name="Ryder H.F."/>
            <person name="Williamson S.C."/>
            <person name="Barbeau R.A."/>
            <person name="Hamilton E.P."/>
            <person name="Orias E."/>
        </authorList>
    </citation>
    <scope>NUCLEOTIDE SEQUENCE [LARGE SCALE GENOMIC DNA]</scope>
    <source>
        <strain evidence="4">SB210</strain>
    </source>
</reference>
<evidence type="ECO:0000313" key="3">
    <source>
        <dbReference type="EMBL" id="EAR82622.1"/>
    </source>
</evidence>
<dbReference type="PANTHER" id="PTHR31398">
    <property type="entry name" value="MEIOTIC NUCLEAR DIVISION PROTEIN 1 HOMOLOG"/>
    <property type="match status" value="1"/>
</dbReference>
<dbReference type="KEGG" id="tet:TTHERM_01100300"/>
<sequence length="785" mass="91049">MKANQLLDAIKSVDIYGVPIGVNFKNEQTYKTLFGAMMSISIFILFGFQCYLSCQALFNKSDPQIITSEQYVRNPQRMDFDKVQQTVMMGFSTPQSQFLNDPTIFQVSAVQSSIRNIYNQTSKGYDKIQQNTPLRIRPCTIDDVKVEKVKNYFSSLKLNQLFCFDDNQEVYIEGDYSGDIYSRVDVYFTQCVNSTSNNQIVCKPQKQIDKVLSNVSFLVYMMDKILDPSNFDSPFDIQGFNLQAQASNQQSQQYTAYFENYYIDSDIGIISQEIEKKRDFIFKNTDTTIIYNKPSLVMQFTMRPYKNKQMFMLRKYVKFTDLISQLGGFLKFLTLIGFILSHPFAKLYLNKEIINSVFDFQIYQSMSDQQDNADAQKINNQNAINSELISKEKNVTDQIQSDQLNLQIGQKNAPSSEKSKLKIIQEKKRQSIFQYQQQHLLRQSYSDQLNSKILQVKSTQEQNKLAHNSEDAQNVTLGLPKSSISQIITSPLIQPISKNTTFNVLKLDSIKQKCLSHTVLSESDAHKNDKQSSDNLQLQTQMLTSIQKLLNPIKNILRLSPFEYISYFITQFSKNMKQKKILIEQGVKKVQNRLDIQNILNKLQEIEKLKLILLNEDQIKLFEILPRPVLKNDGNSTSKHQSNQFYNTVHKTYEQKVDDAYGSLIKILSKNKKSQRDIQLIQLLDENIYKAVNSSGLLTEKESNQKQEQSKYNYSDEILEENNQIKSSNNSIFFKQKSRTSKDFDENEEDSDQLSPKSQIPEENKMKNIYQNFYRQLKRNQSCAS</sequence>
<dbReference type="GO" id="GO:0005634">
    <property type="term" value="C:nucleus"/>
    <property type="evidence" value="ECO:0007669"/>
    <property type="project" value="TreeGrafter"/>
</dbReference>
<dbReference type="GO" id="GO:0007131">
    <property type="term" value="P:reciprocal meiotic recombination"/>
    <property type="evidence" value="ECO:0007669"/>
    <property type="project" value="TreeGrafter"/>
</dbReference>
<dbReference type="Proteomes" id="UP000009168">
    <property type="component" value="Unassembled WGS sequence"/>
</dbReference>
<feature type="transmembrane region" description="Helical" evidence="2">
    <location>
        <begin position="33"/>
        <end position="52"/>
    </location>
</feature>
<dbReference type="RefSeq" id="XP_001030285.1">
    <property type="nucleotide sequence ID" value="XM_001030285.1"/>
</dbReference>
<dbReference type="GeneID" id="7847107"/>
<keyword evidence="2" id="KW-1133">Transmembrane helix</keyword>
<dbReference type="HOGENOM" id="CLU_009697_0_1_1"/>
<evidence type="ECO:0000256" key="2">
    <source>
        <dbReference type="SAM" id="Phobius"/>
    </source>
</evidence>
<keyword evidence="2" id="KW-0812">Transmembrane</keyword>
<dbReference type="OrthoDB" id="298603at2759"/>
<proteinExistence type="predicted"/>
<organism evidence="3 4">
    <name type="scientific">Tetrahymena thermophila (strain SB210)</name>
    <dbReference type="NCBI Taxonomy" id="312017"/>
    <lineage>
        <taxon>Eukaryota</taxon>
        <taxon>Sar</taxon>
        <taxon>Alveolata</taxon>
        <taxon>Ciliophora</taxon>
        <taxon>Intramacronucleata</taxon>
        <taxon>Oligohymenophorea</taxon>
        <taxon>Hymenostomatida</taxon>
        <taxon>Tetrahymenina</taxon>
        <taxon>Tetrahymenidae</taxon>
        <taxon>Tetrahymena</taxon>
    </lineage>
</organism>
<keyword evidence="2" id="KW-0472">Membrane</keyword>
<keyword evidence="4" id="KW-1185">Reference proteome</keyword>
<name>Q22BI2_TETTS</name>
<gene>
    <name evidence="3" type="ORF">TTHERM_01100300</name>
</gene>
<evidence type="ECO:0000256" key="1">
    <source>
        <dbReference type="SAM" id="MobiDB-lite"/>
    </source>
</evidence>
<accession>Q22BI2</accession>
<dbReference type="InParanoid" id="Q22BI2"/>
<dbReference type="PANTHER" id="PTHR31398:SF0">
    <property type="entry name" value="MEIOTIC NUCLEAR DIVISION PROTEIN 1 HOMOLOG"/>
    <property type="match status" value="1"/>
</dbReference>
<dbReference type="AlphaFoldDB" id="Q22BI2"/>
<evidence type="ECO:0000313" key="4">
    <source>
        <dbReference type="Proteomes" id="UP000009168"/>
    </source>
</evidence>
<feature type="region of interest" description="Disordered" evidence="1">
    <location>
        <begin position="729"/>
        <end position="765"/>
    </location>
</feature>
<dbReference type="EMBL" id="GG662486">
    <property type="protein sequence ID" value="EAR82622.1"/>
    <property type="molecule type" value="Genomic_DNA"/>
</dbReference>